<keyword evidence="2 4" id="KW-0547">Nucleotide-binding</keyword>
<dbReference type="Pfam" id="PF07714">
    <property type="entry name" value="PK_Tyr_Ser-Thr"/>
    <property type="match status" value="1"/>
</dbReference>
<dbReference type="InterPro" id="IPR017441">
    <property type="entry name" value="Protein_kinase_ATP_BS"/>
</dbReference>
<keyword evidence="3 4" id="KW-0067">ATP-binding</keyword>
<organism evidence="7 8">
    <name type="scientific">Triparma laevis f. longispina</name>
    <dbReference type="NCBI Taxonomy" id="1714387"/>
    <lineage>
        <taxon>Eukaryota</taxon>
        <taxon>Sar</taxon>
        <taxon>Stramenopiles</taxon>
        <taxon>Ochrophyta</taxon>
        <taxon>Bolidophyceae</taxon>
        <taxon>Parmales</taxon>
        <taxon>Triparmaceae</taxon>
        <taxon>Triparma</taxon>
    </lineage>
</organism>
<dbReference type="Gene3D" id="1.10.510.10">
    <property type="entry name" value="Transferase(Phosphotransferase) domain 1"/>
    <property type="match status" value="1"/>
</dbReference>
<dbReference type="AlphaFoldDB" id="A0A9W7FRX7"/>
<gene>
    <name evidence="7" type="ORF">TrLO_g1711</name>
</gene>
<accession>A0A9W7FRX7</accession>
<name>A0A9W7FRX7_9STRA</name>
<dbReference type="GO" id="GO:0005524">
    <property type="term" value="F:ATP binding"/>
    <property type="evidence" value="ECO:0007669"/>
    <property type="project" value="UniProtKB-UniRule"/>
</dbReference>
<comment type="caution">
    <text evidence="7">The sequence shown here is derived from an EMBL/GenBank/DDBJ whole genome shotgun (WGS) entry which is preliminary data.</text>
</comment>
<dbReference type="InterPro" id="IPR011009">
    <property type="entry name" value="Kinase-like_dom_sf"/>
</dbReference>
<reference evidence="8" key="1">
    <citation type="journal article" date="2023" name="Commun. Biol.">
        <title>Genome analysis of Parmales, the sister group of diatoms, reveals the evolutionary specialization of diatoms from phago-mixotrophs to photoautotrophs.</title>
        <authorList>
            <person name="Ban H."/>
            <person name="Sato S."/>
            <person name="Yoshikawa S."/>
            <person name="Yamada K."/>
            <person name="Nakamura Y."/>
            <person name="Ichinomiya M."/>
            <person name="Sato N."/>
            <person name="Blanc-Mathieu R."/>
            <person name="Endo H."/>
            <person name="Kuwata A."/>
            <person name="Ogata H."/>
        </authorList>
    </citation>
    <scope>NUCLEOTIDE SEQUENCE [LARGE SCALE GENOMIC DNA]</scope>
    <source>
        <strain evidence="8">NIES 3700</strain>
    </source>
</reference>
<feature type="compositionally biased region" description="Basic residues" evidence="5">
    <location>
        <begin position="172"/>
        <end position="188"/>
    </location>
</feature>
<dbReference type="InterPro" id="IPR001245">
    <property type="entry name" value="Ser-Thr/Tyr_kinase_cat_dom"/>
</dbReference>
<protein>
    <recommendedName>
        <fullName evidence="6">Protein kinase domain-containing protein</fullName>
    </recommendedName>
</protein>
<dbReference type="OrthoDB" id="339325at2759"/>
<evidence type="ECO:0000313" key="8">
    <source>
        <dbReference type="Proteomes" id="UP001165122"/>
    </source>
</evidence>
<dbReference type="InterPro" id="IPR000719">
    <property type="entry name" value="Prot_kinase_dom"/>
</dbReference>
<evidence type="ECO:0000256" key="2">
    <source>
        <dbReference type="ARBA" id="ARBA00022741"/>
    </source>
</evidence>
<feature type="compositionally biased region" description="Basic and acidic residues" evidence="5">
    <location>
        <begin position="497"/>
        <end position="506"/>
    </location>
</feature>
<dbReference type="CDD" id="cd13999">
    <property type="entry name" value="STKc_MAP3K-like"/>
    <property type="match status" value="1"/>
</dbReference>
<sequence>MTPGSALVPVSLPNPWGGAESPAGGMGGGGGRAGAQAAHHSTTGKTNSIIRLIKTKNARWVSKSLSKSNEGAGGGCPITKYHRKLLSALWKGETNVTSIHVQLERQNLGRPGNLAQCAKGLVLILRLMQFGPPGCNFGELLEYVDGLMAAWATMQAQAAWGEANDDGDGGGSKKKEKRRQSGGGRKAKVTNSPQACMMVARLASLISLKIRFHSRHQDFGAHYTAPAMPRIFVVKAMTGLLDVGANADAVAEACFNVIEECKKVNDLARVGGGGGGGGAGLEEAEAMVNLAIEASFVLAPVLDESALIYNACEKLNSGLADGTGSPAFNSKEDGGSGGSTLGALQQSASYVEAVERHVERKGKIETAKGRAGAPCRFVYGSESFVSNLYSEGDVHEMWFKTPMNSVEECCTAMFQLEHGELYAASKRGGKGKDNSNMDFFNDEEMRENFSGGRGGERDRPPSFSDLVESSTGKLEELLLDQNKGRRVSSGPLPRRVSLHERGKGGEGETQTEASPPVPPPSASKAERETVNRGNRVGSSALQARLARRLEKDSFNSKGGDEDRSEGGAREGDFDTLRAGMGRNSASGRVPDDDDDSHHEEEEEEEEEEVEGGSAAGREGKLTEEEKRAKEEEQQYHIRFQATNQPWRENMQDEVKALVDGTCSDFESSGILVKDFDAIGDFKEIGAGAFACVYRAKWEGNGTVAVKKLATQIGQPMTVKTIRDFRTEAQLQRTLHHPNIVSLLGVCVKPLSLVMEFVPRGNLFALLGDSEVSLDWLQRLKIALGTVKGMAYLHAQTPIIIHRDLKSLNLLLTEDLDCKVTDFGLSRFKAENDDKMTGQCGTYHWMAPEVINSEAYTEKADVYSVGIILWEIYTRAIPYDGMKPVQAAMHVIQGGRLLLPDGTPQWFIHLVHSAWDANPENRPSMAYIQQILEKAVAAVSGKAA</sequence>
<feature type="binding site" evidence="4">
    <location>
        <position position="707"/>
    </location>
    <ligand>
        <name>ATP</name>
        <dbReference type="ChEBI" id="CHEBI:30616"/>
    </ligand>
</feature>
<dbReference type="PROSITE" id="PS50011">
    <property type="entry name" value="PROTEIN_KINASE_DOM"/>
    <property type="match status" value="1"/>
</dbReference>
<evidence type="ECO:0000259" key="6">
    <source>
        <dbReference type="PROSITE" id="PS50011"/>
    </source>
</evidence>
<evidence type="ECO:0000313" key="7">
    <source>
        <dbReference type="EMBL" id="GMI16883.1"/>
    </source>
</evidence>
<dbReference type="InterPro" id="IPR008271">
    <property type="entry name" value="Ser/Thr_kinase_AS"/>
</dbReference>
<dbReference type="PROSITE" id="PS00107">
    <property type="entry name" value="PROTEIN_KINASE_ATP"/>
    <property type="match status" value="1"/>
</dbReference>
<dbReference type="InterPro" id="IPR051681">
    <property type="entry name" value="Ser/Thr_Kinases-Pseudokinases"/>
</dbReference>
<feature type="region of interest" description="Disordered" evidence="5">
    <location>
        <begin position="1"/>
        <end position="46"/>
    </location>
</feature>
<feature type="compositionally biased region" description="Basic and acidic residues" evidence="5">
    <location>
        <begin position="547"/>
        <end position="575"/>
    </location>
</feature>
<evidence type="ECO:0000256" key="1">
    <source>
        <dbReference type="ARBA" id="ARBA00022527"/>
    </source>
</evidence>
<feature type="region of interest" description="Disordered" evidence="5">
    <location>
        <begin position="445"/>
        <end position="633"/>
    </location>
</feature>
<feature type="region of interest" description="Disordered" evidence="5">
    <location>
        <begin position="162"/>
        <end position="190"/>
    </location>
</feature>
<evidence type="ECO:0000256" key="5">
    <source>
        <dbReference type="SAM" id="MobiDB-lite"/>
    </source>
</evidence>
<feature type="compositionally biased region" description="Gly residues" evidence="5">
    <location>
        <begin position="24"/>
        <end position="33"/>
    </location>
</feature>
<keyword evidence="1" id="KW-0418">Kinase</keyword>
<dbReference type="SMART" id="SM00220">
    <property type="entry name" value="S_TKc"/>
    <property type="match status" value="1"/>
</dbReference>
<evidence type="ECO:0000256" key="4">
    <source>
        <dbReference type="PROSITE-ProRule" id="PRU10141"/>
    </source>
</evidence>
<dbReference type="Proteomes" id="UP001165122">
    <property type="component" value="Unassembled WGS sequence"/>
</dbReference>
<evidence type="ECO:0000256" key="3">
    <source>
        <dbReference type="ARBA" id="ARBA00022840"/>
    </source>
</evidence>
<feature type="domain" description="Protein kinase" evidence="6">
    <location>
        <begin position="678"/>
        <end position="931"/>
    </location>
</feature>
<keyword evidence="8" id="KW-1185">Reference proteome</keyword>
<dbReference type="PANTHER" id="PTHR44329">
    <property type="entry name" value="SERINE/THREONINE-PROTEIN KINASE TNNI3K-RELATED"/>
    <property type="match status" value="1"/>
</dbReference>
<keyword evidence="1" id="KW-0808">Transferase</keyword>
<dbReference type="GO" id="GO:0004674">
    <property type="term" value="F:protein serine/threonine kinase activity"/>
    <property type="evidence" value="ECO:0007669"/>
    <property type="project" value="UniProtKB-KW"/>
</dbReference>
<dbReference type="EMBL" id="BRXW01000268">
    <property type="protein sequence ID" value="GMI16883.1"/>
    <property type="molecule type" value="Genomic_DNA"/>
</dbReference>
<dbReference type="PROSITE" id="PS00108">
    <property type="entry name" value="PROTEIN_KINASE_ST"/>
    <property type="match status" value="1"/>
</dbReference>
<keyword evidence="1" id="KW-0723">Serine/threonine-protein kinase</keyword>
<feature type="compositionally biased region" description="Acidic residues" evidence="5">
    <location>
        <begin position="600"/>
        <end position="610"/>
    </location>
</feature>
<feature type="compositionally biased region" description="Basic and acidic residues" evidence="5">
    <location>
        <begin position="617"/>
        <end position="633"/>
    </location>
</feature>
<proteinExistence type="predicted"/>
<dbReference type="SUPFAM" id="SSF56112">
    <property type="entry name" value="Protein kinase-like (PK-like)"/>
    <property type="match status" value="1"/>
</dbReference>